<feature type="transmembrane region" description="Helical" evidence="2">
    <location>
        <begin position="32"/>
        <end position="56"/>
    </location>
</feature>
<feature type="transmembrane region" description="Helical" evidence="2">
    <location>
        <begin position="68"/>
        <end position="90"/>
    </location>
</feature>
<dbReference type="RefSeq" id="WP_255159858.1">
    <property type="nucleotide sequence ID" value="NZ_CP101497.1"/>
</dbReference>
<protein>
    <submittedName>
        <fullName evidence="3">Uncharacterized protein</fullName>
    </submittedName>
</protein>
<evidence type="ECO:0000313" key="3">
    <source>
        <dbReference type="EMBL" id="UTT62727.1"/>
    </source>
</evidence>
<reference evidence="3" key="1">
    <citation type="submission" date="2022-07" db="EMBL/GenBank/DDBJ databases">
        <title>Taxonomic analysis of Microcella humidisoli nov. sp., isolated from riverside soil.</title>
        <authorList>
            <person name="Molina K.M."/>
            <person name="Kim S.B."/>
        </authorList>
    </citation>
    <scope>NUCLEOTIDE SEQUENCE</scope>
    <source>
        <strain evidence="3">MMS21-STM10</strain>
    </source>
</reference>
<keyword evidence="2" id="KW-0812">Transmembrane</keyword>
<evidence type="ECO:0000256" key="2">
    <source>
        <dbReference type="SAM" id="Phobius"/>
    </source>
</evidence>
<name>A0ABY5FWP1_9MICO</name>
<sequence length="167" mass="17898">MADSDATKSNTTSSDTTDSDATSSDMTYEEKVAWAGLIVSIVHFTVYLSVLLSRAAVTPMPETPYVDAMLWSIGAGIVAMIIVSIVVAVTTGKDGHGTDIRDKQIKARAEFTSRGLLIAAALAALIFAMLELDPFWIANVLYLGFFLSAMLETVTKIALYRGGVPAW</sequence>
<keyword evidence="4" id="KW-1185">Reference proteome</keyword>
<gene>
    <name evidence="3" type="ORF">NNL39_00985</name>
</gene>
<feature type="region of interest" description="Disordered" evidence="1">
    <location>
        <begin position="1"/>
        <end position="22"/>
    </location>
</feature>
<feature type="transmembrane region" description="Helical" evidence="2">
    <location>
        <begin position="136"/>
        <end position="159"/>
    </location>
</feature>
<organism evidence="3 4">
    <name type="scientific">Microcella humidisoli</name>
    <dbReference type="NCBI Taxonomy" id="2963406"/>
    <lineage>
        <taxon>Bacteria</taxon>
        <taxon>Bacillati</taxon>
        <taxon>Actinomycetota</taxon>
        <taxon>Actinomycetes</taxon>
        <taxon>Micrococcales</taxon>
        <taxon>Microbacteriaceae</taxon>
        <taxon>Microcella</taxon>
    </lineage>
</organism>
<keyword evidence="2" id="KW-0472">Membrane</keyword>
<evidence type="ECO:0000256" key="1">
    <source>
        <dbReference type="SAM" id="MobiDB-lite"/>
    </source>
</evidence>
<dbReference type="Proteomes" id="UP001060039">
    <property type="component" value="Chromosome"/>
</dbReference>
<keyword evidence="2" id="KW-1133">Transmembrane helix</keyword>
<proteinExistence type="predicted"/>
<evidence type="ECO:0000313" key="4">
    <source>
        <dbReference type="Proteomes" id="UP001060039"/>
    </source>
</evidence>
<accession>A0ABY5FWP1</accession>
<dbReference type="EMBL" id="CP101497">
    <property type="protein sequence ID" value="UTT62727.1"/>
    <property type="molecule type" value="Genomic_DNA"/>
</dbReference>
<feature type="transmembrane region" description="Helical" evidence="2">
    <location>
        <begin position="111"/>
        <end position="130"/>
    </location>
</feature>